<dbReference type="EMBL" id="RXNS01000002">
    <property type="protein sequence ID" value="RTR06569.1"/>
    <property type="molecule type" value="Genomic_DNA"/>
</dbReference>
<dbReference type="InterPro" id="IPR029032">
    <property type="entry name" value="AhpD-like"/>
</dbReference>
<dbReference type="RefSeq" id="WP_126481114.1">
    <property type="nucleotide sequence ID" value="NZ_RXNS01000002.1"/>
</dbReference>
<dbReference type="SUPFAM" id="SSF69118">
    <property type="entry name" value="AhpD-like"/>
    <property type="match status" value="1"/>
</dbReference>
<dbReference type="PANTHER" id="PTHR35446">
    <property type="entry name" value="SI:CH211-175M2.5"/>
    <property type="match status" value="1"/>
</dbReference>
<dbReference type="OrthoDB" id="9808310at2"/>
<organism evidence="1 2">
    <name type="scientific">Halomonas nitroreducens</name>
    <dbReference type="NCBI Taxonomy" id="447425"/>
    <lineage>
        <taxon>Bacteria</taxon>
        <taxon>Pseudomonadati</taxon>
        <taxon>Pseudomonadota</taxon>
        <taxon>Gammaproteobacteria</taxon>
        <taxon>Oceanospirillales</taxon>
        <taxon>Halomonadaceae</taxon>
        <taxon>Halomonas</taxon>
    </lineage>
</organism>
<dbReference type="PANTHER" id="PTHR35446:SF2">
    <property type="entry name" value="CARBOXYMUCONOLACTONE DECARBOXYLASE-LIKE DOMAIN-CONTAINING PROTEIN"/>
    <property type="match status" value="1"/>
</dbReference>
<comment type="caution">
    <text evidence="1">The sequence shown here is derived from an EMBL/GenBank/DDBJ whole genome shotgun (WGS) entry which is preliminary data.</text>
</comment>
<evidence type="ECO:0000313" key="2">
    <source>
        <dbReference type="Proteomes" id="UP000267400"/>
    </source>
</evidence>
<dbReference type="GO" id="GO:0004601">
    <property type="term" value="F:peroxidase activity"/>
    <property type="evidence" value="ECO:0007669"/>
    <property type="project" value="UniProtKB-KW"/>
</dbReference>
<reference evidence="1 2" key="1">
    <citation type="submission" date="2018-12" db="EMBL/GenBank/DDBJ databases">
        <authorList>
            <person name="Yu L."/>
        </authorList>
    </citation>
    <scope>NUCLEOTIDE SEQUENCE [LARGE SCALE GENOMIC DNA]</scope>
    <source>
        <strain evidence="1 2">11S</strain>
    </source>
</reference>
<gene>
    <name evidence="1" type="ORF">EKG36_03625</name>
</gene>
<keyword evidence="1" id="KW-0575">Peroxidase</keyword>
<dbReference type="AlphaFoldDB" id="A0A431V7C4"/>
<dbReference type="Gene3D" id="1.20.1290.10">
    <property type="entry name" value="AhpD-like"/>
    <property type="match status" value="1"/>
</dbReference>
<dbReference type="Proteomes" id="UP000267400">
    <property type="component" value="Unassembled WGS sequence"/>
</dbReference>
<keyword evidence="1" id="KW-0560">Oxidoreductase</keyword>
<keyword evidence="2" id="KW-1185">Reference proteome</keyword>
<sequence>MSYIETIVPEAAEGEVLAMYQRQQAHFGYLPNYARVFSHRPDVMASWASLLATIRRHVAPRRFELVTLATARALGNTYCALAHARALGELLGMDDTRDVVAGEGGTLSEVERSIMAFARKVACEAPAVTAGDVDGLRGLGLGDDEIFDIVAVAAGRAFFTRILDGLGVEADAAYRALPAELTGPLTVGRPIAGTPAAGTPAAGTPAAGNS</sequence>
<proteinExistence type="predicted"/>
<protein>
    <submittedName>
        <fullName evidence="1">Peroxidase</fullName>
    </submittedName>
</protein>
<name>A0A431V7C4_9GAMM</name>
<accession>A0A431V7C4</accession>
<evidence type="ECO:0000313" key="1">
    <source>
        <dbReference type="EMBL" id="RTR06569.1"/>
    </source>
</evidence>